<keyword evidence="3" id="KW-1185">Reference proteome</keyword>
<evidence type="ECO:0000256" key="1">
    <source>
        <dbReference type="SAM" id="MobiDB-lite"/>
    </source>
</evidence>
<feature type="region of interest" description="Disordered" evidence="1">
    <location>
        <begin position="48"/>
        <end position="69"/>
    </location>
</feature>
<gene>
    <name evidence="2" type="ORF">E2C01_038447</name>
</gene>
<dbReference type="AlphaFoldDB" id="A0A5B7FGU7"/>
<comment type="caution">
    <text evidence="2">The sequence shown here is derived from an EMBL/GenBank/DDBJ whole genome shotgun (WGS) entry which is preliminary data.</text>
</comment>
<protein>
    <submittedName>
        <fullName evidence="2">Uncharacterized protein</fullName>
    </submittedName>
</protein>
<evidence type="ECO:0000313" key="3">
    <source>
        <dbReference type="Proteomes" id="UP000324222"/>
    </source>
</evidence>
<accession>A0A5B7FGU7</accession>
<name>A0A5B7FGU7_PORTR</name>
<dbReference type="EMBL" id="VSRR010006426">
    <property type="protein sequence ID" value="MPC44767.1"/>
    <property type="molecule type" value="Genomic_DNA"/>
</dbReference>
<proteinExistence type="predicted"/>
<sequence>MTARHHYVPFKRDYQRCNGVDWLVVRDSCLGGDGKKGVGVREGAFWEWGGDDGGDGPAAGEGNKGVAKW</sequence>
<dbReference type="Proteomes" id="UP000324222">
    <property type="component" value="Unassembled WGS sequence"/>
</dbReference>
<evidence type="ECO:0000313" key="2">
    <source>
        <dbReference type="EMBL" id="MPC44767.1"/>
    </source>
</evidence>
<reference evidence="2 3" key="1">
    <citation type="submission" date="2019-05" db="EMBL/GenBank/DDBJ databases">
        <title>Another draft genome of Portunus trituberculatus and its Hox gene families provides insights of decapod evolution.</title>
        <authorList>
            <person name="Jeong J.-H."/>
            <person name="Song I."/>
            <person name="Kim S."/>
            <person name="Choi T."/>
            <person name="Kim D."/>
            <person name="Ryu S."/>
            <person name="Kim W."/>
        </authorList>
    </citation>
    <scope>NUCLEOTIDE SEQUENCE [LARGE SCALE GENOMIC DNA]</scope>
    <source>
        <tissue evidence="2">Muscle</tissue>
    </source>
</reference>
<organism evidence="2 3">
    <name type="scientific">Portunus trituberculatus</name>
    <name type="common">Swimming crab</name>
    <name type="synonym">Neptunus trituberculatus</name>
    <dbReference type="NCBI Taxonomy" id="210409"/>
    <lineage>
        <taxon>Eukaryota</taxon>
        <taxon>Metazoa</taxon>
        <taxon>Ecdysozoa</taxon>
        <taxon>Arthropoda</taxon>
        <taxon>Crustacea</taxon>
        <taxon>Multicrustacea</taxon>
        <taxon>Malacostraca</taxon>
        <taxon>Eumalacostraca</taxon>
        <taxon>Eucarida</taxon>
        <taxon>Decapoda</taxon>
        <taxon>Pleocyemata</taxon>
        <taxon>Brachyura</taxon>
        <taxon>Eubrachyura</taxon>
        <taxon>Portunoidea</taxon>
        <taxon>Portunidae</taxon>
        <taxon>Portuninae</taxon>
        <taxon>Portunus</taxon>
    </lineage>
</organism>